<keyword evidence="1" id="KW-0732">Signal</keyword>
<feature type="signal peptide" evidence="1">
    <location>
        <begin position="1"/>
        <end position="19"/>
    </location>
</feature>
<organism evidence="3 4">
    <name type="scientific">Caenorhabditis angaria</name>
    <dbReference type="NCBI Taxonomy" id="860376"/>
    <lineage>
        <taxon>Eukaryota</taxon>
        <taxon>Metazoa</taxon>
        <taxon>Ecdysozoa</taxon>
        <taxon>Nematoda</taxon>
        <taxon>Chromadorea</taxon>
        <taxon>Rhabditida</taxon>
        <taxon>Rhabditina</taxon>
        <taxon>Rhabditomorpha</taxon>
        <taxon>Rhabditoidea</taxon>
        <taxon>Rhabditidae</taxon>
        <taxon>Peloderinae</taxon>
        <taxon>Caenorhabditis</taxon>
    </lineage>
</organism>
<dbReference type="AlphaFoldDB" id="A0A9P1J0Z9"/>
<gene>
    <name evidence="3" type="ORF">CAMP_LOCUS16394</name>
</gene>
<evidence type="ECO:0000313" key="3">
    <source>
        <dbReference type="EMBL" id="CAI5453757.1"/>
    </source>
</evidence>
<feature type="domain" description="T20D4.11-like" evidence="2">
    <location>
        <begin position="25"/>
        <end position="171"/>
    </location>
</feature>
<evidence type="ECO:0000313" key="4">
    <source>
        <dbReference type="Proteomes" id="UP001152747"/>
    </source>
</evidence>
<comment type="caution">
    <text evidence="3">The sequence shown here is derived from an EMBL/GenBank/DDBJ whole genome shotgun (WGS) entry which is preliminary data.</text>
</comment>
<dbReference type="OrthoDB" id="5771518at2759"/>
<keyword evidence="4" id="KW-1185">Reference proteome</keyword>
<dbReference type="Pfam" id="PF01579">
    <property type="entry name" value="DUF19"/>
    <property type="match status" value="1"/>
</dbReference>
<protein>
    <recommendedName>
        <fullName evidence="2">T20D4.11-like domain-containing protein</fullName>
    </recommendedName>
</protein>
<evidence type="ECO:0000259" key="2">
    <source>
        <dbReference type="Pfam" id="PF01579"/>
    </source>
</evidence>
<evidence type="ECO:0000256" key="1">
    <source>
        <dbReference type="SAM" id="SignalP"/>
    </source>
</evidence>
<sequence>MRFSPIILISILLIANIDGQDDKKCNPVKTRLANSCYSSLVVVLSVFQIIQHTHEEYDASDHIKNSRNCDFSRKCATEHVGCGKITEQNITRLETACEYMNYLTGAFYPCMTKLRQKKSKKCVADYFSSTGDCENWRENRACLKWTIREECGVKFWKQYKPFWTKRADLICENSNE</sequence>
<dbReference type="EMBL" id="CANHGI010000005">
    <property type="protein sequence ID" value="CAI5453757.1"/>
    <property type="molecule type" value="Genomic_DNA"/>
</dbReference>
<dbReference type="PANTHER" id="PTHR21453:SF8">
    <property type="entry name" value="DUF19 DOMAIN-CONTAINING PROTEIN"/>
    <property type="match status" value="1"/>
</dbReference>
<dbReference type="PANTHER" id="PTHR21453">
    <property type="entry name" value="DUF19 DOMAIN-CONTAINING PROTEIN-RELATED-RELATED"/>
    <property type="match status" value="1"/>
</dbReference>
<reference evidence="3" key="1">
    <citation type="submission" date="2022-11" db="EMBL/GenBank/DDBJ databases">
        <authorList>
            <person name="Kikuchi T."/>
        </authorList>
    </citation>
    <scope>NUCLEOTIDE SEQUENCE</scope>
    <source>
        <strain evidence="3">PS1010</strain>
    </source>
</reference>
<dbReference type="Proteomes" id="UP001152747">
    <property type="component" value="Unassembled WGS sequence"/>
</dbReference>
<dbReference type="InterPro" id="IPR002542">
    <property type="entry name" value="T20D4.11-like_dom"/>
</dbReference>
<proteinExistence type="predicted"/>
<feature type="chain" id="PRO_5040441818" description="T20D4.11-like domain-containing protein" evidence="1">
    <location>
        <begin position="20"/>
        <end position="176"/>
    </location>
</feature>
<name>A0A9P1J0Z9_9PELO</name>
<accession>A0A9P1J0Z9</accession>